<dbReference type="EMBL" id="MU089604">
    <property type="protein sequence ID" value="KAF7850562.1"/>
    <property type="molecule type" value="Genomic_DNA"/>
</dbReference>
<dbReference type="GO" id="GO:0005524">
    <property type="term" value="F:ATP binding"/>
    <property type="evidence" value="ECO:0007669"/>
    <property type="project" value="InterPro"/>
</dbReference>
<evidence type="ECO:0008006" key="6">
    <source>
        <dbReference type="Google" id="ProtNLM"/>
    </source>
</evidence>
<dbReference type="PANTHER" id="PTHR19229">
    <property type="entry name" value="ATP-BINDING CASSETTE TRANSPORTER SUBFAMILY A ABCA"/>
    <property type="match status" value="1"/>
</dbReference>
<evidence type="ECO:0000313" key="4">
    <source>
        <dbReference type="EMBL" id="KAF7850562.1"/>
    </source>
</evidence>
<dbReference type="Gene3D" id="3.40.50.300">
    <property type="entry name" value="P-loop containing nucleotide triphosphate hydrolases"/>
    <property type="match status" value="1"/>
</dbReference>
<dbReference type="InterPro" id="IPR056788">
    <property type="entry name" value="ABCA2/9/11_C"/>
</dbReference>
<keyword evidence="5" id="KW-1185">Reference proteome</keyword>
<evidence type="ECO:0000259" key="3">
    <source>
        <dbReference type="Pfam" id="PF25158"/>
    </source>
</evidence>
<dbReference type="Proteomes" id="UP000806378">
    <property type="component" value="Unassembled WGS sequence"/>
</dbReference>
<name>A0A8T0CUX9_CORYI</name>
<dbReference type="SUPFAM" id="SSF52540">
    <property type="entry name" value="P-loop containing nucleoside triphosphate hydrolases"/>
    <property type="match status" value="1"/>
</dbReference>
<feature type="domain" description="ABC transporter A family member 2/9/11 C-terminal" evidence="3">
    <location>
        <begin position="276"/>
        <end position="330"/>
    </location>
</feature>
<dbReference type="GO" id="GO:0005319">
    <property type="term" value="F:lipid transporter activity"/>
    <property type="evidence" value="ECO:0007669"/>
    <property type="project" value="TreeGrafter"/>
</dbReference>
<proteinExistence type="inferred from homology"/>
<accession>A0A8T0CUX9</accession>
<comment type="similarity">
    <text evidence="1">Belongs to the ABC transporter superfamily. ABCA family. CPR flippase (TC 3.A.1.211) subfamily.</text>
</comment>
<dbReference type="PANTHER" id="PTHR19229:SF205">
    <property type="entry name" value="ABC TRANSPORTER A FAMILY MEMBER 1-RELATED"/>
    <property type="match status" value="1"/>
</dbReference>
<dbReference type="Gramene" id="rna-gnl|WGS:JABURB|Cocit.L5313.1">
    <property type="protein sequence ID" value="cds-KAF7850562.1"/>
    <property type="gene ID" value="gene-BT93_L5313"/>
</dbReference>
<dbReference type="InterPro" id="IPR026082">
    <property type="entry name" value="ABCA"/>
</dbReference>
<protein>
    <recommendedName>
        <fullName evidence="6">ABC transporter domain-containing protein</fullName>
    </recommendedName>
</protein>
<dbReference type="InterPro" id="IPR027417">
    <property type="entry name" value="P-loop_NTPase"/>
</dbReference>
<reference evidence="4" key="1">
    <citation type="submission" date="2020-05" db="EMBL/GenBank/DDBJ databases">
        <title>WGS assembly of Corymbia citriodora subspecies variegata.</title>
        <authorList>
            <person name="Barry K."/>
            <person name="Hundley H."/>
            <person name="Shu S."/>
            <person name="Jenkins J."/>
            <person name="Grimwood J."/>
            <person name="Baten A."/>
        </authorList>
    </citation>
    <scope>NUCLEOTIDE SEQUENCE</scope>
    <source>
        <strain evidence="4">CV2-018</strain>
    </source>
</reference>
<organism evidence="4 5">
    <name type="scientific">Corymbia citriodora subsp. variegata</name>
    <dbReference type="NCBI Taxonomy" id="360336"/>
    <lineage>
        <taxon>Eukaryota</taxon>
        <taxon>Viridiplantae</taxon>
        <taxon>Streptophyta</taxon>
        <taxon>Embryophyta</taxon>
        <taxon>Tracheophyta</taxon>
        <taxon>Spermatophyta</taxon>
        <taxon>Magnoliopsida</taxon>
        <taxon>eudicotyledons</taxon>
        <taxon>Gunneridae</taxon>
        <taxon>Pentapetalae</taxon>
        <taxon>rosids</taxon>
        <taxon>malvids</taxon>
        <taxon>Myrtales</taxon>
        <taxon>Myrtaceae</taxon>
        <taxon>Myrtoideae</taxon>
        <taxon>Eucalypteae</taxon>
        <taxon>Corymbia</taxon>
    </lineage>
</organism>
<dbReference type="InterPro" id="IPR003439">
    <property type="entry name" value="ABC_transporter-like_ATP-bd"/>
</dbReference>
<dbReference type="Pfam" id="PF25158">
    <property type="entry name" value="ABCA11_C"/>
    <property type="match status" value="1"/>
</dbReference>
<gene>
    <name evidence="4" type="ORF">BT93_L5313</name>
</gene>
<evidence type="ECO:0000259" key="2">
    <source>
        <dbReference type="Pfam" id="PF00005"/>
    </source>
</evidence>
<evidence type="ECO:0000256" key="1">
    <source>
        <dbReference type="ARBA" id="ARBA00008526"/>
    </source>
</evidence>
<sequence length="395" mass="42835">MALRSGVQLSPLHLSTNSRGAYFCYIGLAFDILWDLLTGEEHLYHFANVKGLSPASIKSVVDKSLAEVRLTEAGRVRAGSYSGGMKQRLSVAIALIGDPKLVVLDECTTGMDPITRRHVWDIIEDGKKGCAIILTTHSIEEADILSDRIGIMAKGRCRCIGTSIRLKSRFGTGFITNVSFTASNGASPPGGDVVSKTDQEAVKKFFKTHLDIVPKEENETFLIFVIPHDREALLTLINPIANTYLFGLKFFAELQDKRGEFGIAHIQLGLMTLEEVFLNIAKRAELENAAAEQRLATLTLTSGTSLQIPVGARSVGIPGTESAENSRGVMVEVYWHQDDPGALCISGHSSEMPIPPSVQLPATSVANMRRSFLGPTGPVHGVMLDSDQITTAYPQ</sequence>
<feature type="domain" description="ABC transporter" evidence="2">
    <location>
        <begin position="48"/>
        <end position="108"/>
    </location>
</feature>
<dbReference type="Pfam" id="PF00005">
    <property type="entry name" value="ABC_tran"/>
    <property type="match status" value="1"/>
</dbReference>
<dbReference type="GO" id="GO:0016887">
    <property type="term" value="F:ATP hydrolysis activity"/>
    <property type="evidence" value="ECO:0007669"/>
    <property type="project" value="InterPro"/>
</dbReference>
<dbReference type="AlphaFoldDB" id="A0A8T0CUX9"/>
<dbReference type="GO" id="GO:0140359">
    <property type="term" value="F:ABC-type transporter activity"/>
    <property type="evidence" value="ECO:0007669"/>
    <property type="project" value="InterPro"/>
</dbReference>
<dbReference type="OrthoDB" id="1698146at2759"/>
<evidence type="ECO:0000313" key="5">
    <source>
        <dbReference type="Proteomes" id="UP000806378"/>
    </source>
</evidence>
<dbReference type="GO" id="GO:0016020">
    <property type="term" value="C:membrane"/>
    <property type="evidence" value="ECO:0007669"/>
    <property type="project" value="InterPro"/>
</dbReference>
<comment type="caution">
    <text evidence="4">The sequence shown here is derived from an EMBL/GenBank/DDBJ whole genome shotgun (WGS) entry which is preliminary data.</text>
</comment>